<reference evidence="1" key="1">
    <citation type="journal article" date="2013" name="Genome Announc.">
        <title>Draft Genome Sequence of Loktanella cinnabarina LL-001T, Isolated from Deep-Sea Floor Sediment.</title>
        <authorList>
            <person name="Nishi S."/>
            <person name="Tsubouchi T."/>
            <person name="Takaki Y."/>
            <person name="Koyanagi R."/>
            <person name="Satoh N."/>
            <person name="Maruyama T."/>
            <person name="Hatada Y."/>
        </authorList>
    </citation>
    <scope>NUCLEOTIDE SEQUENCE [LARGE SCALE GENOMIC DNA]</scope>
    <source>
        <strain evidence="1">LL-001</strain>
    </source>
</reference>
<dbReference type="AlphaFoldDB" id="U2YNX4"/>
<evidence type="ECO:0000313" key="1">
    <source>
        <dbReference type="EMBL" id="GAD57056.1"/>
    </source>
</evidence>
<proteinExistence type="predicted"/>
<gene>
    <name evidence="1" type="ORF">MBELCI_3108</name>
</gene>
<keyword evidence="2" id="KW-1185">Reference proteome</keyword>
<evidence type="ECO:0000313" key="2">
    <source>
        <dbReference type="Proteomes" id="UP000016566"/>
    </source>
</evidence>
<organism evidence="1 2">
    <name type="scientific">Limimaricola cinnabarinus LL-001</name>
    <dbReference type="NCBI Taxonomy" id="1337093"/>
    <lineage>
        <taxon>Bacteria</taxon>
        <taxon>Pseudomonadati</taxon>
        <taxon>Pseudomonadota</taxon>
        <taxon>Alphaproteobacteria</taxon>
        <taxon>Rhodobacterales</taxon>
        <taxon>Paracoccaceae</taxon>
        <taxon>Limimaricola</taxon>
    </lineage>
</organism>
<sequence>MAVAAQDNARTIRRAKGRSDLGDLVIAGSERQLLPGMM</sequence>
<dbReference type="Proteomes" id="UP000016566">
    <property type="component" value="Unassembled WGS sequence"/>
</dbReference>
<dbReference type="EMBL" id="BATB01000058">
    <property type="protein sequence ID" value="GAD57056.1"/>
    <property type="molecule type" value="Genomic_DNA"/>
</dbReference>
<name>U2YNX4_9RHOB</name>
<accession>U2YNX4</accession>
<comment type="caution">
    <text evidence="1">The sequence shown here is derived from an EMBL/GenBank/DDBJ whole genome shotgun (WGS) entry which is preliminary data.</text>
</comment>
<protein>
    <submittedName>
        <fullName evidence="1">Uncharacterized protein</fullName>
    </submittedName>
</protein>